<proteinExistence type="inferred from homology"/>
<dbReference type="STRING" id="1114924.SAMN05216258_10451"/>
<dbReference type="AlphaFoldDB" id="A0A1I3F3R7"/>
<dbReference type="InterPro" id="IPR036291">
    <property type="entry name" value="NAD(P)-bd_dom_sf"/>
</dbReference>
<dbReference type="PANTHER" id="PTHR43639">
    <property type="entry name" value="OXIDOREDUCTASE, SHORT-CHAIN DEHYDROGENASE/REDUCTASE FAMILY (AFU_ORTHOLOGUE AFUA_5G02870)"/>
    <property type="match status" value="1"/>
</dbReference>
<dbReference type="NCBIfam" id="NF006597">
    <property type="entry name" value="PRK09134.1"/>
    <property type="match status" value="1"/>
</dbReference>
<dbReference type="GO" id="GO:0016491">
    <property type="term" value="F:oxidoreductase activity"/>
    <property type="evidence" value="ECO:0007669"/>
    <property type="project" value="UniProtKB-KW"/>
</dbReference>
<reference evidence="3 4" key="1">
    <citation type="submission" date="2016-10" db="EMBL/GenBank/DDBJ databases">
        <authorList>
            <person name="de Groot N.N."/>
        </authorList>
    </citation>
    <scope>NUCLEOTIDE SEQUENCE [LARGE SCALE GENOMIC DNA]</scope>
    <source>
        <strain evidence="3 4">CGMCC 1.11030</strain>
    </source>
</reference>
<evidence type="ECO:0000256" key="2">
    <source>
        <dbReference type="ARBA" id="ARBA00023002"/>
    </source>
</evidence>
<dbReference type="Pfam" id="PF13561">
    <property type="entry name" value="adh_short_C2"/>
    <property type="match status" value="1"/>
</dbReference>
<dbReference type="EMBL" id="FOQH01000004">
    <property type="protein sequence ID" value="SFI05889.1"/>
    <property type="molecule type" value="Genomic_DNA"/>
</dbReference>
<organism evidence="3 4">
    <name type="scientific">Albimonas pacifica</name>
    <dbReference type="NCBI Taxonomy" id="1114924"/>
    <lineage>
        <taxon>Bacteria</taxon>
        <taxon>Pseudomonadati</taxon>
        <taxon>Pseudomonadota</taxon>
        <taxon>Alphaproteobacteria</taxon>
        <taxon>Rhodobacterales</taxon>
        <taxon>Paracoccaceae</taxon>
        <taxon>Albimonas</taxon>
    </lineage>
</organism>
<dbReference type="RefSeq" id="WP_092859362.1">
    <property type="nucleotide sequence ID" value="NZ_FOQH01000004.1"/>
</dbReference>
<dbReference type="SUPFAM" id="SSF51735">
    <property type="entry name" value="NAD(P)-binding Rossmann-fold domains"/>
    <property type="match status" value="1"/>
</dbReference>
<keyword evidence="4" id="KW-1185">Reference proteome</keyword>
<gene>
    <name evidence="3" type="ORF">SAMN05216258_10451</name>
</gene>
<sequence>MTQETTAGLAPGAALITGAGRRLGAAMARSLGEMGWDVALHCMSSRAGADEAAAAVEAAGRRAAVLPADLLDAAQVDALVPRAAEALGRPLTLLINNASIFEPDAIGSVTAESWERHLGSNLRAPLFLTQAFAAQAPAAGTDPEGWPVARALVVNMADQRVWKPTPAFMTYSLAKHGLWALTRSAAQALAPAIRVNAIGPGPTLRGDRQTQEHFDAQRRGTILQRGGSPAEICAALRYLISADAVTGQMIAVDAGQHLGWRTPDVIGRE</sequence>
<dbReference type="Gene3D" id="3.40.50.720">
    <property type="entry name" value="NAD(P)-binding Rossmann-like Domain"/>
    <property type="match status" value="1"/>
</dbReference>
<evidence type="ECO:0000256" key="1">
    <source>
        <dbReference type="ARBA" id="ARBA00006484"/>
    </source>
</evidence>
<dbReference type="PANTHER" id="PTHR43639:SF1">
    <property type="entry name" value="SHORT-CHAIN DEHYDROGENASE_REDUCTASE FAMILY PROTEIN"/>
    <property type="match status" value="1"/>
</dbReference>
<evidence type="ECO:0000313" key="3">
    <source>
        <dbReference type="EMBL" id="SFI05889.1"/>
    </source>
</evidence>
<protein>
    <submittedName>
        <fullName evidence="3">NAD(P)-dependent dehydrogenase, short-chain alcohol dehydrogenase family</fullName>
    </submittedName>
</protein>
<dbReference type="Proteomes" id="UP000199377">
    <property type="component" value="Unassembled WGS sequence"/>
</dbReference>
<dbReference type="InterPro" id="IPR002347">
    <property type="entry name" value="SDR_fam"/>
</dbReference>
<evidence type="ECO:0000313" key="4">
    <source>
        <dbReference type="Proteomes" id="UP000199377"/>
    </source>
</evidence>
<keyword evidence="2" id="KW-0560">Oxidoreductase</keyword>
<name>A0A1I3F3R7_9RHOB</name>
<comment type="similarity">
    <text evidence="1">Belongs to the short-chain dehydrogenases/reductases (SDR) family.</text>
</comment>
<accession>A0A1I3F3R7</accession>
<dbReference type="OrthoDB" id="9786360at2"/>
<dbReference type="PRINTS" id="PR00081">
    <property type="entry name" value="GDHRDH"/>
</dbReference>